<dbReference type="EMBL" id="SAUN01000001">
    <property type="protein sequence ID" value="RVX41242.1"/>
    <property type="molecule type" value="Genomic_DNA"/>
</dbReference>
<reference evidence="1 2" key="1">
    <citation type="submission" date="2019-01" db="EMBL/GenBank/DDBJ databases">
        <title>Sequencing the genomes of 1000 actinobacteria strains.</title>
        <authorList>
            <person name="Klenk H.-P."/>
        </authorList>
    </citation>
    <scope>NUCLEOTIDE SEQUENCE [LARGE SCALE GENOMIC DNA]</scope>
    <source>
        <strain evidence="1 2">DSM 43925</strain>
    </source>
</reference>
<evidence type="ECO:0000313" key="1">
    <source>
        <dbReference type="EMBL" id="RVX41242.1"/>
    </source>
</evidence>
<dbReference type="AlphaFoldDB" id="A0A438M626"/>
<proteinExistence type="predicted"/>
<keyword evidence="2" id="KW-1185">Reference proteome</keyword>
<name>A0A438M626_9ACTN</name>
<dbReference type="Proteomes" id="UP000284824">
    <property type="component" value="Unassembled WGS sequence"/>
</dbReference>
<comment type="caution">
    <text evidence="1">The sequence shown here is derived from an EMBL/GenBank/DDBJ whole genome shotgun (WGS) entry which is preliminary data.</text>
</comment>
<accession>A0A438M626</accession>
<gene>
    <name evidence="1" type="ORF">EDD27_3735</name>
</gene>
<organism evidence="1 2">
    <name type="scientific">Nonomuraea polychroma</name>
    <dbReference type="NCBI Taxonomy" id="46176"/>
    <lineage>
        <taxon>Bacteria</taxon>
        <taxon>Bacillati</taxon>
        <taxon>Actinomycetota</taxon>
        <taxon>Actinomycetes</taxon>
        <taxon>Streptosporangiales</taxon>
        <taxon>Streptosporangiaceae</taxon>
        <taxon>Nonomuraea</taxon>
    </lineage>
</organism>
<protein>
    <submittedName>
        <fullName evidence="1">Uncharacterized protein</fullName>
    </submittedName>
</protein>
<evidence type="ECO:0000313" key="2">
    <source>
        <dbReference type="Proteomes" id="UP000284824"/>
    </source>
</evidence>
<sequence>MSLWHDDATVAASAQTSAYVFSIAAYDSPPLGASRYEICETCSVGLLKKRSASLE</sequence>